<evidence type="ECO:0000313" key="1">
    <source>
        <dbReference type="EMBL" id="KFM63543.1"/>
    </source>
</evidence>
<organism evidence="1 2">
    <name type="scientific">Stegodyphus mimosarum</name>
    <name type="common">African social velvet spider</name>
    <dbReference type="NCBI Taxonomy" id="407821"/>
    <lineage>
        <taxon>Eukaryota</taxon>
        <taxon>Metazoa</taxon>
        <taxon>Ecdysozoa</taxon>
        <taxon>Arthropoda</taxon>
        <taxon>Chelicerata</taxon>
        <taxon>Arachnida</taxon>
        <taxon>Araneae</taxon>
        <taxon>Araneomorphae</taxon>
        <taxon>Entelegynae</taxon>
        <taxon>Eresoidea</taxon>
        <taxon>Eresidae</taxon>
        <taxon>Stegodyphus</taxon>
    </lineage>
</organism>
<sequence>MRYLQESYDIFKAASMYCDVIGIWPRNPCSKEMPQQQLIYVFKESRFGMFRRPRKNEGFSAKGMTLDRVQNTLGNALPHAVGSSLPEVDL</sequence>
<protein>
    <submittedName>
        <fullName evidence="1">Uncharacterized protein</fullName>
    </submittedName>
</protein>
<gene>
    <name evidence="1" type="ORF">X975_09928</name>
</gene>
<dbReference type="EMBL" id="KK114867">
    <property type="protein sequence ID" value="KFM63543.1"/>
    <property type="molecule type" value="Genomic_DNA"/>
</dbReference>
<accession>A0A087TEK4</accession>
<dbReference type="AlphaFoldDB" id="A0A087TEK4"/>
<dbReference type="Proteomes" id="UP000054359">
    <property type="component" value="Unassembled WGS sequence"/>
</dbReference>
<name>A0A087TEK4_STEMI</name>
<keyword evidence="2" id="KW-1185">Reference proteome</keyword>
<proteinExistence type="predicted"/>
<feature type="non-terminal residue" evidence="1">
    <location>
        <position position="90"/>
    </location>
</feature>
<evidence type="ECO:0000313" key="2">
    <source>
        <dbReference type="Proteomes" id="UP000054359"/>
    </source>
</evidence>
<reference evidence="1 2" key="1">
    <citation type="submission" date="2013-11" db="EMBL/GenBank/DDBJ databases">
        <title>Genome sequencing of Stegodyphus mimosarum.</title>
        <authorList>
            <person name="Bechsgaard J."/>
        </authorList>
    </citation>
    <scope>NUCLEOTIDE SEQUENCE [LARGE SCALE GENOMIC DNA]</scope>
</reference>